<dbReference type="PANTHER" id="PTHR34383:SF1">
    <property type="entry name" value="ADP-POLYPHOSPHATE PHOSPHOTRANSFERASE"/>
    <property type="match status" value="1"/>
</dbReference>
<accession>D0KZD7</accession>
<organism evidence="6 7">
    <name type="scientific">Halothiobacillus neapolitanus (strain ATCC 23641 / DSM 15147 / CIP 104769 / NCIMB 8539 / c2)</name>
    <name type="common">Thiobacillus neapolitanus</name>
    <dbReference type="NCBI Taxonomy" id="555778"/>
    <lineage>
        <taxon>Bacteria</taxon>
        <taxon>Pseudomonadati</taxon>
        <taxon>Pseudomonadota</taxon>
        <taxon>Gammaproteobacteria</taxon>
        <taxon>Chromatiales</taxon>
        <taxon>Halothiobacillaceae</taxon>
        <taxon>Halothiobacillus</taxon>
    </lineage>
</organism>
<dbReference type="InterPro" id="IPR022488">
    <property type="entry name" value="PPK2-related"/>
</dbReference>
<keyword evidence="3 4" id="KW-0418">Kinase</keyword>
<comment type="subunit">
    <text evidence="4">Homotetramer.</text>
</comment>
<dbReference type="Gene3D" id="3.40.50.300">
    <property type="entry name" value="P-loop containing nucleotide triphosphate hydrolases"/>
    <property type="match status" value="1"/>
</dbReference>
<dbReference type="InterPro" id="IPR022486">
    <property type="entry name" value="PPK2_PA0141"/>
</dbReference>
<evidence type="ECO:0000259" key="5">
    <source>
        <dbReference type="Pfam" id="PF03976"/>
    </source>
</evidence>
<comment type="function">
    <text evidence="4">Uses inorganic polyphosphate (polyP) as a donor to convert GDP to GTP or ADP to ATP.</text>
</comment>
<dbReference type="GO" id="GO:0006793">
    <property type="term" value="P:phosphorus metabolic process"/>
    <property type="evidence" value="ECO:0007669"/>
    <property type="project" value="InterPro"/>
</dbReference>
<evidence type="ECO:0000256" key="4">
    <source>
        <dbReference type="RuleBase" id="RU369062"/>
    </source>
</evidence>
<feature type="domain" description="Polyphosphate kinase-2-related" evidence="5">
    <location>
        <begin position="16"/>
        <end position="240"/>
    </location>
</feature>
<name>D0KZD7_HALNC</name>
<reference evidence="6 7" key="1">
    <citation type="submission" date="2009-10" db="EMBL/GenBank/DDBJ databases">
        <title>Complete sequence of Halothiobacillus neapolitanus c2.</title>
        <authorList>
            <consortium name="US DOE Joint Genome Institute"/>
            <person name="Lucas S."/>
            <person name="Copeland A."/>
            <person name="Lapidus A."/>
            <person name="Glavina del Rio T."/>
            <person name="Tice H."/>
            <person name="Bruce D."/>
            <person name="Goodwin L."/>
            <person name="Pitluck S."/>
            <person name="Davenport K."/>
            <person name="Brettin T."/>
            <person name="Detter J.C."/>
            <person name="Han C."/>
            <person name="Tapia R."/>
            <person name="Larimer F."/>
            <person name="Land M."/>
            <person name="Hauser L."/>
            <person name="Kyrpides N."/>
            <person name="Mikhailova N."/>
            <person name="Kerfeld C."/>
            <person name="Cannon G."/>
            <person name="Heinhort S."/>
        </authorList>
    </citation>
    <scope>NUCLEOTIDE SEQUENCE [LARGE SCALE GENOMIC DNA]</scope>
    <source>
        <strain evidence="7">ATCC 23641 / c2</strain>
    </source>
</reference>
<dbReference type="RefSeq" id="WP_012823846.1">
    <property type="nucleotide sequence ID" value="NC_013422.1"/>
</dbReference>
<evidence type="ECO:0000256" key="3">
    <source>
        <dbReference type="ARBA" id="ARBA00022777"/>
    </source>
</evidence>
<dbReference type="PIRSF" id="PIRSF028756">
    <property type="entry name" value="PPK2_prd"/>
    <property type="match status" value="1"/>
</dbReference>
<dbReference type="eggNOG" id="COG2326">
    <property type="taxonomic scope" value="Bacteria"/>
</dbReference>
<evidence type="ECO:0000256" key="1">
    <source>
        <dbReference type="ARBA" id="ARBA00009924"/>
    </source>
</evidence>
<dbReference type="InterPro" id="IPR027417">
    <property type="entry name" value="P-loop_NTPase"/>
</dbReference>
<comment type="similarity">
    <text evidence="1 4">Belongs to the polyphosphate kinase 2 (PPK2) family. Class I subfamily.</text>
</comment>
<dbReference type="OrthoDB" id="9775224at2"/>
<dbReference type="GO" id="GO:0008976">
    <property type="term" value="F:polyphosphate kinase activity"/>
    <property type="evidence" value="ECO:0007669"/>
    <property type="project" value="UniProtKB-UniRule"/>
</dbReference>
<dbReference type="EMBL" id="CP001801">
    <property type="protein sequence ID" value="ACX95810.1"/>
    <property type="molecule type" value="Genomic_DNA"/>
</dbReference>
<dbReference type="Pfam" id="PF03976">
    <property type="entry name" value="PPK2"/>
    <property type="match status" value="1"/>
</dbReference>
<dbReference type="AlphaFoldDB" id="D0KZD7"/>
<dbReference type="EC" id="2.7.4.-" evidence="4"/>
<dbReference type="KEGG" id="hna:Hneap_0972"/>
<sequence length="265" mass="30647">MAHHTPSAAHPKTPTKKAYEHELHGLQVELVKLQKHFIAQGERILVLLEGRDSGGKDGTIKRIIQHLSPRETRVVALGKPSERDRTSWYFQRYVPHLPSAEEMVLFNRSWYNRAGVERVMGFCTDAEYEEFMETVPAFEQMLIRSGISLFKYYLDISKDEQKKRLAARRTDPLKLWKMSPIDAVAQKHWDDYSAARNEMFARTHSALTPWTVVRANDKKHARLNVIKDLLERLDYADKDHALICPNPDIVFTYAEAYLDNGMIAP</sequence>
<dbReference type="PANTHER" id="PTHR34383">
    <property type="entry name" value="POLYPHOSPHATE:AMP PHOSPHOTRANSFERASE-RELATED"/>
    <property type="match status" value="1"/>
</dbReference>
<dbReference type="HOGENOM" id="CLU_048699_3_0_6"/>
<evidence type="ECO:0000313" key="7">
    <source>
        <dbReference type="Proteomes" id="UP000009102"/>
    </source>
</evidence>
<dbReference type="Proteomes" id="UP000009102">
    <property type="component" value="Chromosome"/>
</dbReference>
<evidence type="ECO:0000256" key="2">
    <source>
        <dbReference type="ARBA" id="ARBA00022679"/>
    </source>
</evidence>
<dbReference type="STRING" id="555778.Hneap_0972"/>
<proteinExistence type="inferred from homology"/>
<gene>
    <name evidence="6" type="ordered locus">Hneap_0972</name>
</gene>
<keyword evidence="7" id="KW-1185">Reference proteome</keyword>
<keyword evidence="2 4" id="KW-0808">Transferase</keyword>
<protein>
    <recommendedName>
        <fullName evidence="4">ADP/GDP-polyphosphate phosphotransferase</fullName>
        <ecNumber evidence="4">2.7.4.-</ecNumber>
    </recommendedName>
    <alternativeName>
        <fullName evidence="4">Polyphosphate kinase PPK2</fullName>
    </alternativeName>
</protein>
<dbReference type="InterPro" id="IPR016898">
    <property type="entry name" value="Polyphosphate_phosphotransfera"/>
</dbReference>
<dbReference type="SUPFAM" id="SSF52540">
    <property type="entry name" value="P-loop containing nucleoside triphosphate hydrolases"/>
    <property type="match status" value="1"/>
</dbReference>
<dbReference type="NCBIfam" id="TIGR03707">
    <property type="entry name" value="PPK2_P_aer"/>
    <property type="match status" value="1"/>
</dbReference>
<evidence type="ECO:0000313" key="6">
    <source>
        <dbReference type="EMBL" id="ACX95810.1"/>
    </source>
</evidence>